<reference evidence="1 2" key="1">
    <citation type="submission" date="2019-03" db="EMBL/GenBank/DDBJ databases">
        <title>Genomic Encyclopedia of Type Strains, Phase IV (KMG-IV): sequencing the most valuable type-strain genomes for metagenomic binning, comparative biology and taxonomic classification.</title>
        <authorList>
            <person name="Goeker M."/>
        </authorList>
    </citation>
    <scope>NUCLEOTIDE SEQUENCE [LARGE SCALE GENOMIC DNA]</scope>
    <source>
        <strain evidence="1 2">DSM 23917</strain>
    </source>
</reference>
<protein>
    <recommendedName>
        <fullName evidence="3">Lipoprotein</fullName>
    </recommendedName>
</protein>
<dbReference type="EMBL" id="SLXB01000001">
    <property type="protein sequence ID" value="TCO96464.1"/>
    <property type="molecule type" value="Genomic_DNA"/>
</dbReference>
<dbReference type="Proteomes" id="UP000295600">
    <property type="component" value="Unassembled WGS sequence"/>
</dbReference>
<accession>A0A4R2LW08</accession>
<name>A0A4R2LW08_9BACE</name>
<evidence type="ECO:0000313" key="1">
    <source>
        <dbReference type="EMBL" id="TCO96464.1"/>
    </source>
</evidence>
<organism evidence="1 2">
    <name type="scientific">Prevotella heparinolytica</name>
    <dbReference type="NCBI Taxonomy" id="28113"/>
    <lineage>
        <taxon>Bacteria</taxon>
        <taxon>Pseudomonadati</taxon>
        <taxon>Bacteroidota</taxon>
        <taxon>Bacteroidia</taxon>
        <taxon>Bacteroidales</taxon>
        <taxon>Bacteroidaceae</taxon>
        <taxon>Bacteroides</taxon>
    </lineage>
</organism>
<dbReference type="AlphaFoldDB" id="A0A4R2LW08"/>
<dbReference type="PROSITE" id="PS51257">
    <property type="entry name" value="PROKAR_LIPOPROTEIN"/>
    <property type="match status" value="1"/>
</dbReference>
<dbReference type="RefSeq" id="WP_131924798.1">
    <property type="nucleotide sequence ID" value="NZ_JALFAM010000027.1"/>
</dbReference>
<evidence type="ECO:0008006" key="3">
    <source>
        <dbReference type="Google" id="ProtNLM"/>
    </source>
</evidence>
<sequence>MKQKTFYLIFCACIITGCMDSTLITENNPVQNESKACTAGSRTFQFPVLQWENFENYDQKIAACQIPEAILPNIPTDELIEICMEYPLLFDAYAFNTPLAGLKIVVSRFNGFQELMSREDNCLCTFNFLKEQNFKETDFSKLTKAEEGKITLNYALCEYLISFDEILHNATDAIRKDIARYAYQTLEFKESQKQNFAWNDLTASVYLCAKMSSINKWQTRSTNPALNDFLATGVLQDMKQFNDIKQQCRILIQD</sequence>
<evidence type="ECO:0000313" key="2">
    <source>
        <dbReference type="Proteomes" id="UP000295600"/>
    </source>
</evidence>
<gene>
    <name evidence="1" type="ORF">EV202_101236</name>
</gene>
<comment type="caution">
    <text evidence="1">The sequence shown here is derived from an EMBL/GenBank/DDBJ whole genome shotgun (WGS) entry which is preliminary data.</text>
</comment>
<proteinExistence type="predicted"/>